<feature type="region of interest" description="Disordered" evidence="2">
    <location>
        <begin position="440"/>
        <end position="463"/>
    </location>
</feature>
<dbReference type="PANTHER" id="PTHR45862">
    <property type="entry name" value="PROTEIN SGT1 HOMOLOG"/>
    <property type="match status" value="1"/>
</dbReference>
<feature type="compositionally biased region" description="Basic and acidic residues" evidence="2">
    <location>
        <begin position="158"/>
        <end position="190"/>
    </location>
</feature>
<comment type="caution">
    <text evidence="5">The sequence shown here is derived from an EMBL/GenBank/DDBJ whole genome shotgun (WGS) entry which is preliminary data.</text>
</comment>
<dbReference type="InterPro" id="IPR011990">
    <property type="entry name" value="TPR-like_helical_dom_sf"/>
</dbReference>
<reference evidence="5" key="2">
    <citation type="journal article" date="2023" name="IMA Fungus">
        <title>Comparative genomic study of the Penicillium genus elucidates a diverse pangenome and 15 lateral gene transfer events.</title>
        <authorList>
            <person name="Petersen C."/>
            <person name="Sorensen T."/>
            <person name="Nielsen M.R."/>
            <person name="Sondergaard T.E."/>
            <person name="Sorensen J.L."/>
            <person name="Fitzpatrick D.A."/>
            <person name="Frisvad J.C."/>
            <person name="Nielsen K.L."/>
        </authorList>
    </citation>
    <scope>NUCLEOTIDE SEQUENCE</scope>
    <source>
        <strain evidence="5">IBT 34128</strain>
    </source>
</reference>
<dbReference type="AlphaFoldDB" id="A0A9W9KFM7"/>
<evidence type="ECO:0000259" key="3">
    <source>
        <dbReference type="PROSITE" id="PS51048"/>
    </source>
</evidence>
<dbReference type="InterPro" id="IPR007052">
    <property type="entry name" value="CS_dom"/>
</dbReference>
<evidence type="ECO:0000256" key="1">
    <source>
        <dbReference type="ARBA" id="ARBA00008509"/>
    </source>
</evidence>
<feature type="compositionally biased region" description="Polar residues" evidence="2">
    <location>
        <begin position="113"/>
        <end position="122"/>
    </location>
</feature>
<dbReference type="PROSITE" id="PS51048">
    <property type="entry name" value="SGS"/>
    <property type="match status" value="1"/>
</dbReference>
<dbReference type="Proteomes" id="UP001141434">
    <property type="component" value="Unassembled WGS sequence"/>
</dbReference>
<feature type="compositionally biased region" description="Low complexity" evidence="2">
    <location>
        <begin position="226"/>
        <end position="238"/>
    </location>
</feature>
<reference evidence="5" key="1">
    <citation type="submission" date="2022-11" db="EMBL/GenBank/DDBJ databases">
        <authorList>
            <person name="Petersen C."/>
        </authorList>
    </citation>
    <scope>NUCLEOTIDE SEQUENCE</scope>
    <source>
        <strain evidence="5">IBT 34128</strain>
    </source>
</reference>
<evidence type="ECO:0000313" key="6">
    <source>
        <dbReference type="Proteomes" id="UP001141434"/>
    </source>
</evidence>
<feature type="compositionally biased region" description="Acidic residues" evidence="2">
    <location>
        <begin position="395"/>
        <end position="406"/>
    </location>
</feature>
<feature type="region of interest" description="Disordered" evidence="2">
    <location>
        <begin position="325"/>
        <end position="409"/>
    </location>
</feature>
<evidence type="ECO:0000313" key="5">
    <source>
        <dbReference type="EMBL" id="KAJ5104729.1"/>
    </source>
</evidence>
<feature type="domain" description="CS" evidence="4">
    <location>
        <begin position="240"/>
        <end position="331"/>
    </location>
</feature>
<dbReference type="SUPFAM" id="SSF49764">
    <property type="entry name" value="HSP20-like chaperones"/>
    <property type="match status" value="1"/>
</dbReference>
<feature type="compositionally biased region" description="Polar residues" evidence="2">
    <location>
        <begin position="440"/>
        <end position="450"/>
    </location>
</feature>
<protein>
    <submittedName>
        <fullName evidence="5">SGT1 and CS domain protein</fullName>
    </submittedName>
</protein>
<proteinExistence type="inferred from homology"/>
<gene>
    <name evidence="5" type="ORF">NUU61_002076</name>
</gene>
<feature type="compositionally biased region" description="Polar residues" evidence="2">
    <location>
        <begin position="199"/>
        <end position="211"/>
    </location>
</feature>
<feature type="compositionally biased region" description="Polar residues" evidence="2">
    <location>
        <begin position="346"/>
        <end position="359"/>
    </location>
</feature>
<dbReference type="Pfam" id="PF04969">
    <property type="entry name" value="CS"/>
    <property type="match status" value="1"/>
</dbReference>
<dbReference type="RefSeq" id="XP_056513725.1">
    <property type="nucleotide sequence ID" value="XM_056652658.1"/>
</dbReference>
<evidence type="ECO:0000259" key="4">
    <source>
        <dbReference type="PROSITE" id="PS51203"/>
    </source>
</evidence>
<sequence length="463" mass="49521">MNAASQGDKALAESNAPLAIEHYTRALVELPRAPAYYLQRSKAYLRLKPADGGPNHVAALRDAEIALSLAQSRGKREIILSAQLRRGVSLYQMERYGDAEFIFKAINEKVSPATPSDKSQGLQAAMAGSGSATKKNGYESELPIWMAKLRRKLAEIPEDDKTRSVSVEEHPGNTHIPTEKELKVELENIKTGKPAEMTGETSPQAGSNESAAPTIPAHGMPPVTALPPASSGSGAAATAPEKIRHEWYQSQDSVVVTLYIKGIPKDSVEVDLKDEMASLQFPLPSGSDYAFTLDPLYAPIDPSTSKVSVMGTKIELVLHKRTAGQKWSALEGSSTTPKLADRPAAPSSTAGPAYPTSSRHGAKDWDKVASNLTAKKPKDKNKSDKSEGQQAGEGDGNESDGADSVDSDYGGDAVDGFFKKLYATADPDTRRAMMKSYVESQGTSLSTNWSEVAKGKVEAHPPS</sequence>
<dbReference type="PROSITE" id="PS51203">
    <property type="entry name" value="CS"/>
    <property type="match status" value="1"/>
</dbReference>
<dbReference type="SUPFAM" id="SSF48452">
    <property type="entry name" value="TPR-like"/>
    <property type="match status" value="1"/>
</dbReference>
<dbReference type="InterPro" id="IPR044563">
    <property type="entry name" value="Sgt1-like"/>
</dbReference>
<dbReference type="OrthoDB" id="1898560at2759"/>
<dbReference type="InterPro" id="IPR007699">
    <property type="entry name" value="SGS_dom"/>
</dbReference>
<name>A0A9W9KFM7_9EURO</name>
<dbReference type="GO" id="GO:0051087">
    <property type="term" value="F:protein-folding chaperone binding"/>
    <property type="evidence" value="ECO:0007669"/>
    <property type="project" value="InterPro"/>
</dbReference>
<accession>A0A9W9KFM7</accession>
<feature type="region of interest" description="Disordered" evidence="2">
    <location>
        <begin position="158"/>
        <end position="238"/>
    </location>
</feature>
<dbReference type="Pfam" id="PF05002">
    <property type="entry name" value="SGS"/>
    <property type="match status" value="1"/>
</dbReference>
<dbReference type="InterPro" id="IPR008978">
    <property type="entry name" value="HSP20-like_chaperone"/>
</dbReference>
<dbReference type="Gene3D" id="1.25.40.10">
    <property type="entry name" value="Tetratricopeptide repeat domain"/>
    <property type="match status" value="1"/>
</dbReference>
<feature type="region of interest" description="Disordered" evidence="2">
    <location>
        <begin position="112"/>
        <end position="135"/>
    </location>
</feature>
<dbReference type="EMBL" id="JAPMSZ010000004">
    <property type="protein sequence ID" value="KAJ5104729.1"/>
    <property type="molecule type" value="Genomic_DNA"/>
</dbReference>
<evidence type="ECO:0000256" key="2">
    <source>
        <dbReference type="SAM" id="MobiDB-lite"/>
    </source>
</evidence>
<dbReference type="CDD" id="cd06466">
    <property type="entry name" value="p23_CS_SGT1_like"/>
    <property type="match status" value="1"/>
</dbReference>
<feature type="compositionally biased region" description="Basic and acidic residues" evidence="2">
    <location>
        <begin position="453"/>
        <end position="463"/>
    </location>
</feature>
<feature type="domain" description="SGS" evidence="3">
    <location>
        <begin position="353"/>
        <end position="463"/>
    </location>
</feature>
<dbReference type="Gene3D" id="2.60.40.790">
    <property type="match status" value="1"/>
</dbReference>
<comment type="similarity">
    <text evidence="1">Belongs to the SGT1 family.</text>
</comment>
<keyword evidence="6" id="KW-1185">Reference proteome</keyword>
<organism evidence="5 6">
    <name type="scientific">Penicillium alfredii</name>
    <dbReference type="NCBI Taxonomy" id="1506179"/>
    <lineage>
        <taxon>Eukaryota</taxon>
        <taxon>Fungi</taxon>
        <taxon>Dikarya</taxon>
        <taxon>Ascomycota</taxon>
        <taxon>Pezizomycotina</taxon>
        <taxon>Eurotiomycetes</taxon>
        <taxon>Eurotiomycetidae</taxon>
        <taxon>Eurotiales</taxon>
        <taxon>Aspergillaceae</taxon>
        <taxon>Penicillium</taxon>
    </lineage>
</organism>
<dbReference type="GeneID" id="81391826"/>